<accession>A0A2C6M995</accession>
<reference evidence="1 2" key="1">
    <citation type="submission" date="2013-09" db="EMBL/GenBank/DDBJ databases">
        <title>Biodegradation of hydrocarbons in the deep terrestrial subsurface : characterization of a microbial consortium composed of two Desulfotomaculum species originating from a deep geological formation.</title>
        <authorList>
            <person name="Aullo T."/>
            <person name="Berlendis S."/>
            <person name="Lascourreges J.-F."/>
            <person name="Dessort D."/>
            <person name="Saint-Laurent S."/>
            <person name="Schraauwers B."/>
            <person name="Mas J."/>
            <person name="Magot M."/>
            <person name="Ranchou-Peyruse A."/>
        </authorList>
    </citation>
    <scope>NUCLEOTIDE SEQUENCE [LARGE SCALE GENOMIC DNA]</scope>
    <source>
        <strain evidence="1 2">Bs107</strain>
    </source>
</reference>
<dbReference type="EMBL" id="AWQQ01000087">
    <property type="protein sequence ID" value="PHJ37709.1"/>
    <property type="molecule type" value="Genomic_DNA"/>
</dbReference>
<dbReference type="Proteomes" id="UP000222564">
    <property type="component" value="Unassembled WGS sequence"/>
</dbReference>
<name>A0A2C6M995_9FIRM</name>
<protein>
    <submittedName>
        <fullName evidence="1">Uncharacterized protein</fullName>
    </submittedName>
</protein>
<dbReference type="AlphaFoldDB" id="A0A2C6M995"/>
<keyword evidence="2" id="KW-1185">Reference proteome</keyword>
<sequence>MIDVPFAKTIYGQGIRQQKKKSFILILVIIE</sequence>
<gene>
    <name evidence="1" type="ORF">P378_14560</name>
</gene>
<organism evidence="1 2">
    <name type="scientific">Desulforamulus profundi</name>
    <dbReference type="NCBI Taxonomy" id="1383067"/>
    <lineage>
        <taxon>Bacteria</taxon>
        <taxon>Bacillati</taxon>
        <taxon>Bacillota</taxon>
        <taxon>Clostridia</taxon>
        <taxon>Eubacteriales</taxon>
        <taxon>Peptococcaceae</taxon>
        <taxon>Desulforamulus</taxon>
    </lineage>
</organism>
<proteinExistence type="predicted"/>
<evidence type="ECO:0000313" key="1">
    <source>
        <dbReference type="EMBL" id="PHJ37709.1"/>
    </source>
</evidence>
<evidence type="ECO:0000313" key="2">
    <source>
        <dbReference type="Proteomes" id="UP000222564"/>
    </source>
</evidence>
<comment type="caution">
    <text evidence="1">The sequence shown here is derived from an EMBL/GenBank/DDBJ whole genome shotgun (WGS) entry which is preliminary data.</text>
</comment>